<protein>
    <submittedName>
        <fullName evidence="1">Uncharacterized protein</fullName>
    </submittedName>
</protein>
<dbReference type="EMBL" id="JAFICZ010000001">
    <property type="protein sequence ID" value="MBP1294153.1"/>
    <property type="molecule type" value="Genomic_DNA"/>
</dbReference>
<dbReference type="Proteomes" id="UP000673383">
    <property type="component" value="Unassembled WGS sequence"/>
</dbReference>
<proteinExistence type="predicted"/>
<evidence type="ECO:0000313" key="2">
    <source>
        <dbReference type="Proteomes" id="UP000673383"/>
    </source>
</evidence>
<organism evidence="1 2">
    <name type="scientific">Bradyrhizobium elkanii</name>
    <dbReference type="NCBI Taxonomy" id="29448"/>
    <lineage>
        <taxon>Bacteria</taxon>
        <taxon>Pseudomonadati</taxon>
        <taxon>Pseudomonadota</taxon>
        <taxon>Alphaproteobacteria</taxon>
        <taxon>Hyphomicrobiales</taxon>
        <taxon>Nitrobacteraceae</taxon>
        <taxon>Bradyrhizobium</taxon>
    </lineage>
</organism>
<reference evidence="1" key="1">
    <citation type="submission" date="2021-02" db="EMBL/GenBank/DDBJ databases">
        <title>Genomic Encyclopedia of Type Strains, Phase IV (KMG-V): Genome sequencing to study the core and pangenomes of soil and plant-associated prokaryotes.</title>
        <authorList>
            <person name="Whitman W."/>
        </authorList>
    </citation>
    <scope>NUCLEOTIDE SEQUENCE</scope>
    <source>
        <strain evidence="1">USDA 406</strain>
    </source>
</reference>
<comment type="caution">
    <text evidence="1">The sequence shown here is derived from an EMBL/GenBank/DDBJ whole genome shotgun (WGS) entry which is preliminary data.</text>
</comment>
<evidence type="ECO:0000313" key="1">
    <source>
        <dbReference type="EMBL" id="MBP1294153.1"/>
    </source>
</evidence>
<accession>A0A8I1YCT3</accession>
<name>A0A8I1YCT3_BRAEL</name>
<dbReference type="AlphaFoldDB" id="A0A8I1YCT3"/>
<sequence length="75" mass="8525">MSEPLPIVMENSIQIAWDYLERSGDLGDPSVASKVLLESVETMVRRGERRVLMLSNTAISDYKKFRADRPLELVT</sequence>
<gene>
    <name evidence="1" type="ORF">JOH49_003906</name>
</gene>
<dbReference type="RefSeq" id="WP_209944129.1">
    <property type="nucleotide sequence ID" value="NZ_JBGCBQ010000001.1"/>
</dbReference>